<feature type="repeat" description="WD" evidence="3">
    <location>
        <begin position="1"/>
        <end position="30"/>
    </location>
</feature>
<dbReference type="OrthoDB" id="7668193at2759"/>
<dbReference type="EMBL" id="ASPP01001838">
    <property type="protein sequence ID" value="ETO35227.1"/>
    <property type="molecule type" value="Genomic_DNA"/>
</dbReference>
<dbReference type="AlphaFoldDB" id="X6PC28"/>
<dbReference type="PRINTS" id="PR00320">
    <property type="entry name" value="GPROTEINBRPT"/>
</dbReference>
<evidence type="ECO:0000256" key="2">
    <source>
        <dbReference type="ARBA" id="ARBA00022737"/>
    </source>
</evidence>
<dbReference type="InterPro" id="IPR001680">
    <property type="entry name" value="WD40_rpt"/>
</dbReference>
<evidence type="ECO:0000313" key="5">
    <source>
        <dbReference type="Proteomes" id="UP000023152"/>
    </source>
</evidence>
<evidence type="ECO:0000313" key="4">
    <source>
        <dbReference type="EMBL" id="ETO35227.1"/>
    </source>
</evidence>
<dbReference type="PROSITE" id="PS00678">
    <property type="entry name" value="WD_REPEATS_1"/>
    <property type="match status" value="3"/>
</dbReference>
<evidence type="ECO:0000256" key="1">
    <source>
        <dbReference type="ARBA" id="ARBA00022574"/>
    </source>
</evidence>
<dbReference type="PROSITE" id="PS50294">
    <property type="entry name" value="WD_REPEATS_REGION"/>
    <property type="match status" value="3"/>
</dbReference>
<dbReference type="Pfam" id="PF00400">
    <property type="entry name" value="WD40"/>
    <property type="match status" value="3"/>
</dbReference>
<feature type="repeat" description="WD" evidence="3">
    <location>
        <begin position="74"/>
        <end position="123"/>
    </location>
</feature>
<gene>
    <name evidence="4" type="ORF">RFI_01846</name>
</gene>
<proteinExistence type="predicted"/>
<accession>X6PC28</accession>
<dbReference type="SUPFAM" id="SSF50978">
    <property type="entry name" value="WD40 repeat-like"/>
    <property type="match status" value="1"/>
</dbReference>
<feature type="repeat" description="WD" evidence="3">
    <location>
        <begin position="31"/>
        <end position="73"/>
    </location>
</feature>
<organism evidence="4 5">
    <name type="scientific">Reticulomyxa filosa</name>
    <dbReference type="NCBI Taxonomy" id="46433"/>
    <lineage>
        <taxon>Eukaryota</taxon>
        <taxon>Sar</taxon>
        <taxon>Rhizaria</taxon>
        <taxon>Retaria</taxon>
        <taxon>Foraminifera</taxon>
        <taxon>Monothalamids</taxon>
        <taxon>Reticulomyxidae</taxon>
        <taxon>Reticulomyxa</taxon>
    </lineage>
</organism>
<sequence length="208" mass="23824">IGGNGYTICSGSGDGAIRLWDIETTKQFNVFKGHTNYVNSVKYGPDGLVNTILSGSDESVRLWDIRSGQQIQVFKEHTDYVYAVEYSPLIIKNSIGNSSVICSGSWDNTIRFWDIRSNKNQLYIIKGDDEKDGGIFCLKFIVLKKKENTKNVAYDLNLCYDVFYFTLFFKKLKQLRSMIFKEFKSVITENLFKYQNKLQGISSAVFFV</sequence>
<dbReference type="Proteomes" id="UP000023152">
    <property type="component" value="Unassembled WGS sequence"/>
</dbReference>
<feature type="non-terminal residue" evidence="4">
    <location>
        <position position="1"/>
    </location>
</feature>
<protein>
    <submittedName>
        <fullName evidence="4">Uncharacterized protein</fullName>
    </submittedName>
</protein>
<dbReference type="GO" id="GO:1990234">
    <property type="term" value="C:transferase complex"/>
    <property type="evidence" value="ECO:0007669"/>
    <property type="project" value="UniProtKB-ARBA"/>
</dbReference>
<dbReference type="InterPro" id="IPR020472">
    <property type="entry name" value="WD40_PAC1"/>
</dbReference>
<dbReference type="PANTHER" id="PTHR22847">
    <property type="entry name" value="WD40 REPEAT PROTEIN"/>
    <property type="match status" value="1"/>
</dbReference>
<keyword evidence="5" id="KW-1185">Reference proteome</keyword>
<name>X6PC28_RETFI</name>
<dbReference type="InterPro" id="IPR019775">
    <property type="entry name" value="WD40_repeat_CS"/>
</dbReference>
<keyword evidence="2" id="KW-0677">Repeat</keyword>
<dbReference type="SMART" id="SM00320">
    <property type="entry name" value="WD40"/>
    <property type="match status" value="2"/>
</dbReference>
<comment type="caution">
    <text evidence="4">The sequence shown here is derived from an EMBL/GenBank/DDBJ whole genome shotgun (WGS) entry which is preliminary data.</text>
</comment>
<dbReference type="PROSITE" id="PS50082">
    <property type="entry name" value="WD_REPEATS_2"/>
    <property type="match status" value="3"/>
</dbReference>
<reference evidence="4 5" key="1">
    <citation type="journal article" date="2013" name="Curr. Biol.">
        <title>The Genome of the Foraminiferan Reticulomyxa filosa.</title>
        <authorList>
            <person name="Glockner G."/>
            <person name="Hulsmann N."/>
            <person name="Schleicher M."/>
            <person name="Noegel A.A."/>
            <person name="Eichinger L."/>
            <person name="Gallinger C."/>
            <person name="Pawlowski J."/>
            <person name="Sierra R."/>
            <person name="Euteneuer U."/>
            <person name="Pillet L."/>
            <person name="Moustafa A."/>
            <person name="Platzer M."/>
            <person name="Groth M."/>
            <person name="Szafranski K."/>
            <person name="Schliwa M."/>
        </authorList>
    </citation>
    <scope>NUCLEOTIDE SEQUENCE [LARGE SCALE GENOMIC DNA]</scope>
</reference>
<keyword evidence="1 3" id="KW-0853">WD repeat</keyword>
<dbReference type="PANTHER" id="PTHR22847:SF637">
    <property type="entry name" value="WD REPEAT DOMAIN 5B"/>
    <property type="match status" value="1"/>
</dbReference>
<dbReference type="InterPro" id="IPR015943">
    <property type="entry name" value="WD40/YVTN_repeat-like_dom_sf"/>
</dbReference>
<evidence type="ECO:0000256" key="3">
    <source>
        <dbReference type="PROSITE-ProRule" id="PRU00221"/>
    </source>
</evidence>
<dbReference type="InterPro" id="IPR036322">
    <property type="entry name" value="WD40_repeat_dom_sf"/>
</dbReference>
<dbReference type="Gene3D" id="2.130.10.10">
    <property type="entry name" value="YVTN repeat-like/Quinoprotein amine dehydrogenase"/>
    <property type="match status" value="1"/>
</dbReference>